<protein>
    <submittedName>
        <fullName evidence="1">Uncharacterized protein</fullName>
    </submittedName>
</protein>
<comment type="caution">
    <text evidence="1">The sequence shown here is derived from an EMBL/GenBank/DDBJ whole genome shotgun (WGS) entry which is preliminary data.</text>
</comment>
<keyword evidence="2" id="KW-1185">Reference proteome</keyword>
<sequence>MAPAWETFPGQVLHPSCPGPVAAMQLCSLLLAAARAGPSSRYPGRPILMTGYVQMHTGSPESQRNPVANASSGRAERATILLDVRGRSHPILICWILLEIGFLIANTLSQKPEAFLE</sequence>
<organism evidence="1 2">
    <name type="scientific">Arthrobacter ginkgonis</name>
    <dbReference type="NCBI Taxonomy" id="1630594"/>
    <lineage>
        <taxon>Bacteria</taxon>
        <taxon>Bacillati</taxon>
        <taxon>Actinomycetota</taxon>
        <taxon>Actinomycetes</taxon>
        <taxon>Micrococcales</taxon>
        <taxon>Micrococcaceae</taxon>
        <taxon>Arthrobacter</taxon>
    </lineage>
</organism>
<name>A0ABP7CZM8_9MICC</name>
<evidence type="ECO:0000313" key="1">
    <source>
        <dbReference type="EMBL" id="GAA3698793.1"/>
    </source>
</evidence>
<gene>
    <name evidence="1" type="ORF">GCM10023081_39620</name>
</gene>
<reference evidence="2" key="1">
    <citation type="journal article" date="2019" name="Int. J. Syst. Evol. Microbiol.">
        <title>The Global Catalogue of Microorganisms (GCM) 10K type strain sequencing project: providing services to taxonomists for standard genome sequencing and annotation.</title>
        <authorList>
            <consortium name="The Broad Institute Genomics Platform"/>
            <consortium name="The Broad Institute Genome Sequencing Center for Infectious Disease"/>
            <person name="Wu L."/>
            <person name="Ma J."/>
        </authorList>
    </citation>
    <scope>NUCLEOTIDE SEQUENCE [LARGE SCALE GENOMIC DNA]</scope>
    <source>
        <strain evidence="2">JCM 30742</strain>
    </source>
</reference>
<accession>A0ABP7CZM8</accession>
<dbReference type="Proteomes" id="UP001500752">
    <property type="component" value="Unassembled WGS sequence"/>
</dbReference>
<evidence type="ECO:0000313" key="2">
    <source>
        <dbReference type="Proteomes" id="UP001500752"/>
    </source>
</evidence>
<proteinExistence type="predicted"/>
<dbReference type="EMBL" id="BAABEO010000026">
    <property type="protein sequence ID" value="GAA3698793.1"/>
    <property type="molecule type" value="Genomic_DNA"/>
</dbReference>